<dbReference type="EMBL" id="CM042887">
    <property type="protein sequence ID" value="KAI4330147.1"/>
    <property type="molecule type" value="Genomic_DNA"/>
</dbReference>
<keyword evidence="2" id="KW-1185">Reference proteome</keyword>
<gene>
    <name evidence="1" type="ORF">MLD38_028450</name>
</gene>
<name>A0ACB9N0T9_9MYRT</name>
<evidence type="ECO:0000313" key="1">
    <source>
        <dbReference type="EMBL" id="KAI4330147.1"/>
    </source>
</evidence>
<protein>
    <submittedName>
        <fullName evidence="1">Uncharacterized protein</fullName>
    </submittedName>
</protein>
<accession>A0ACB9N0T9</accession>
<proteinExistence type="predicted"/>
<sequence length="545" mass="62600">MAALLILRRKVLCSKPRILFHVKSLSTARPLADEPRGPTQQPSVPPPPGFRDFDPYKRDLYRDGSDRGDMYSRSVDRNGGEQWQGQQGRGYPSTGYSEEQPNRGQWDNMSQRSTGQYQGRSPVDYPQQQSWQQQQLPRQRTVPSNQWGNQNQVYPRYENNYQNHETVVQQEVKPSILDLRQVCKEGKVQEAIGLMNDGVKADADCFSSLFHLCGKSTSLENAKKVHDYFLQSACRADLKLNNDVLEMYANCASMTDARRVFDHMLEKNMDSWHLMINGYANNGLGDHGLELFEQMRKLGMKPNEETFLAVLSSCACIGAIEEGFIHFNSMKDEYSIEPKLQHYLGVVDVICQPGHLVEAVEYVENLPIEPTVEVWEKLWNFARIHGDMDLEEHAKELMIALDPSKADPKKLPVPPPTRRPMTNMLEDRSRLPEFKNPMLYMDDEKYKAGKGAVYIPDTRYVLHDIDQEAKEQALLYHSERLAIAFGLISTPARTTLRIIKNLRICGDCHNAIKIMSRIVGRELIVRDNKRFHHFKDGNCSCNDYW</sequence>
<dbReference type="Proteomes" id="UP001057402">
    <property type="component" value="Chromosome 8"/>
</dbReference>
<comment type="caution">
    <text evidence="1">The sequence shown here is derived from an EMBL/GenBank/DDBJ whole genome shotgun (WGS) entry which is preliminary data.</text>
</comment>
<evidence type="ECO:0000313" key="2">
    <source>
        <dbReference type="Proteomes" id="UP001057402"/>
    </source>
</evidence>
<reference evidence="2" key="1">
    <citation type="journal article" date="2023" name="Front. Plant Sci.">
        <title>Chromosomal-level genome assembly of Melastoma candidum provides insights into trichome evolution.</title>
        <authorList>
            <person name="Zhong Y."/>
            <person name="Wu W."/>
            <person name="Sun C."/>
            <person name="Zou P."/>
            <person name="Liu Y."/>
            <person name="Dai S."/>
            <person name="Zhou R."/>
        </authorList>
    </citation>
    <scope>NUCLEOTIDE SEQUENCE [LARGE SCALE GENOMIC DNA]</scope>
</reference>
<organism evidence="1 2">
    <name type="scientific">Melastoma candidum</name>
    <dbReference type="NCBI Taxonomy" id="119954"/>
    <lineage>
        <taxon>Eukaryota</taxon>
        <taxon>Viridiplantae</taxon>
        <taxon>Streptophyta</taxon>
        <taxon>Embryophyta</taxon>
        <taxon>Tracheophyta</taxon>
        <taxon>Spermatophyta</taxon>
        <taxon>Magnoliopsida</taxon>
        <taxon>eudicotyledons</taxon>
        <taxon>Gunneridae</taxon>
        <taxon>Pentapetalae</taxon>
        <taxon>rosids</taxon>
        <taxon>malvids</taxon>
        <taxon>Myrtales</taxon>
        <taxon>Melastomataceae</taxon>
        <taxon>Melastomatoideae</taxon>
        <taxon>Melastomateae</taxon>
        <taxon>Melastoma</taxon>
    </lineage>
</organism>